<gene>
    <name evidence="1" type="ORF">L596_020748</name>
    <name evidence="2" type="ORF">L596_020824</name>
</gene>
<reference evidence="2" key="1">
    <citation type="submission" date="2013-11" db="EMBL/GenBank/DDBJ databases">
        <authorList>
            <person name="Sternberg P."/>
            <person name="Dillman A."/>
            <person name="Macchietto M."/>
        </authorList>
    </citation>
    <scope>NUCLEOTIDE SEQUENCE</scope>
    <source>
        <strain evidence="2">ALL</strain>
    </source>
</reference>
<evidence type="ECO:0000313" key="2">
    <source>
        <dbReference type="EMBL" id="TKR73524.1"/>
    </source>
</evidence>
<dbReference type="AlphaFoldDB" id="A0A4U5MUW4"/>
<dbReference type="EMBL" id="AZBU02000006">
    <property type="protein sequence ID" value="TKR73439.1"/>
    <property type="molecule type" value="Genomic_DNA"/>
</dbReference>
<evidence type="ECO:0000313" key="1">
    <source>
        <dbReference type="EMBL" id="TKR73439.1"/>
    </source>
</evidence>
<protein>
    <submittedName>
        <fullName evidence="2">Uncharacterized protein</fullName>
    </submittedName>
</protein>
<comment type="caution">
    <text evidence="2">The sequence shown here is derived from an EMBL/GenBank/DDBJ whole genome shotgun (WGS) entry which is preliminary data.</text>
</comment>
<proteinExistence type="predicted"/>
<evidence type="ECO:0000313" key="3">
    <source>
        <dbReference type="Proteomes" id="UP000298663"/>
    </source>
</evidence>
<dbReference type="Proteomes" id="UP000298663">
    <property type="component" value="Unassembled WGS sequence"/>
</dbReference>
<dbReference type="EMBL" id="AZBU02000006">
    <property type="protein sequence ID" value="TKR73524.1"/>
    <property type="molecule type" value="Genomic_DNA"/>
</dbReference>
<reference evidence="2 3" key="2">
    <citation type="journal article" date="2015" name="Genome Biol.">
        <title>Comparative genomics of Steinernema reveals deeply conserved gene regulatory networks.</title>
        <authorList>
            <person name="Dillman A.R."/>
            <person name="Macchietto M."/>
            <person name="Porter C.F."/>
            <person name="Rogers A."/>
            <person name="Williams B."/>
            <person name="Antoshechkin I."/>
            <person name="Lee M.M."/>
            <person name="Goodwin Z."/>
            <person name="Lu X."/>
            <person name="Lewis E.E."/>
            <person name="Goodrich-Blair H."/>
            <person name="Stock S.P."/>
            <person name="Adams B.J."/>
            <person name="Sternberg P.W."/>
            <person name="Mortazavi A."/>
        </authorList>
    </citation>
    <scope>NUCLEOTIDE SEQUENCE [LARGE SCALE GENOMIC DNA]</scope>
    <source>
        <strain evidence="2 3">ALL</strain>
    </source>
</reference>
<sequence>MKTFGFLVENEIAVNRPRSMVGSQNFSETDDFEPRISLAMDPTTSETWVTPAAPTAFSFLSKNRRKKRNRFADG</sequence>
<reference evidence="2" key="3">
    <citation type="journal article" date="2019" name="G3 (Bethesda)">
        <title>Hybrid Assembly of the Genome of the Entomopathogenic Nematode Steinernema carpocapsae Identifies the X-Chromosome.</title>
        <authorList>
            <person name="Serra L."/>
            <person name="Macchietto M."/>
            <person name="Macias-Munoz A."/>
            <person name="McGill C.J."/>
            <person name="Rodriguez I.M."/>
            <person name="Rodriguez B."/>
            <person name="Murad R."/>
            <person name="Mortazavi A."/>
        </authorList>
    </citation>
    <scope>NUCLEOTIDE SEQUENCE</scope>
    <source>
        <strain evidence="2">ALL</strain>
    </source>
</reference>
<organism evidence="2 3">
    <name type="scientific">Steinernema carpocapsae</name>
    <name type="common">Entomopathogenic nematode</name>
    <dbReference type="NCBI Taxonomy" id="34508"/>
    <lineage>
        <taxon>Eukaryota</taxon>
        <taxon>Metazoa</taxon>
        <taxon>Ecdysozoa</taxon>
        <taxon>Nematoda</taxon>
        <taxon>Chromadorea</taxon>
        <taxon>Rhabditida</taxon>
        <taxon>Tylenchina</taxon>
        <taxon>Panagrolaimomorpha</taxon>
        <taxon>Strongyloidoidea</taxon>
        <taxon>Steinernematidae</taxon>
        <taxon>Steinernema</taxon>
    </lineage>
</organism>
<keyword evidence="3" id="KW-1185">Reference proteome</keyword>
<name>A0A4U5MUW4_STECR</name>
<accession>A0A4U5MUW4</accession>